<keyword evidence="3" id="KW-1185">Reference proteome</keyword>
<comment type="caution">
    <text evidence="2">The sequence shown here is derived from an EMBL/GenBank/DDBJ whole genome shotgun (WGS) entry which is preliminary data.</text>
</comment>
<organism evidence="2 3">
    <name type="scientific">Pontibacter saemangeumensis</name>
    <dbReference type="NCBI Taxonomy" id="1084525"/>
    <lineage>
        <taxon>Bacteria</taxon>
        <taxon>Pseudomonadati</taxon>
        <taxon>Bacteroidota</taxon>
        <taxon>Cytophagia</taxon>
        <taxon>Cytophagales</taxon>
        <taxon>Hymenobacteraceae</taxon>
        <taxon>Pontibacter</taxon>
    </lineage>
</organism>
<sequence>MCSRLASFALVLCLLVVTARPAYSYSILTHQAVVDAAWEKSLLPLLLLRFPNATKEELEQAHAYAYGGAIVQDMGYYPFGSAFFTELTHYVRSGDFVSNLMHASNTLDEYAFSLGALAHFNADIYGHPIGTNKAVALVYPEVRAEHGDVVTYAEDPLSHVKTEFGFDVLQVARGNFASESYQRFIGFKVAKEVLQEAFQETYGLELNDVFLNLPLAIGSYRYTIRGIFPELTKAAWMAKKSEIQEARPGVTRRRFIYRMSRADFHGAWGRDYERPGFFARTVAYIIKVLPKIGPLRPLAFKPPTPEAEEIFYSSFNVTVDKYSAMLRKMRQHEPDLENMELDTGTPTEPGAYALADETYAALLEKLYKSDYKHLTPALKADILQFYRHARVPTRQKERDDWEEVQDYLSRLEDAPL</sequence>
<dbReference type="InterPro" id="IPR029002">
    <property type="entry name" value="PLPC/GPLD1"/>
</dbReference>
<evidence type="ECO:0000313" key="3">
    <source>
        <dbReference type="Proteomes" id="UP001500552"/>
    </source>
</evidence>
<dbReference type="EMBL" id="BAABHC010000003">
    <property type="protein sequence ID" value="GAA4426091.1"/>
    <property type="molecule type" value="Genomic_DNA"/>
</dbReference>
<feature type="domain" description="Phospholipase C/D" evidence="1">
    <location>
        <begin position="29"/>
        <end position="208"/>
    </location>
</feature>
<protein>
    <recommendedName>
        <fullName evidence="1">Phospholipase C/D domain-containing protein</fullName>
    </recommendedName>
</protein>
<dbReference type="Pfam" id="PF00882">
    <property type="entry name" value="Zn_dep_PLPC"/>
    <property type="match status" value="1"/>
</dbReference>
<dbReference type="Proteomes" id="UP001500552">
    <property type="component" value="Unassembled WGS sequence"/>
</dbReference>
<evidence type="ECO:0000259" key="1">
    <source>
        <dbReference type="Pfam" id="PF00882"/>
    </source>
</evidence>
<proteinExistence type="predicted"/>
<evidence type="ECO:0000313" key="2">
    <source>
        <dbReference type="EMBL" id="GAA4426091.1"/>
    </source>
</evidence>
<gene>
    <name evidence="2" type="ORF">GCM10023188_07790</name>
</gene>
<dbReference type="RefSeq" id="WP_345156931.1">
    <property type="nucleotide sequence ID" value="NZ_BAABHC010000003.1"/>
</dbReference>
<name>A0ABP8LAN2_9BACT</name>
<accession>A0ABP8LAN2</accession>
<reference evidence="3" key="1">
    <citation type="journal article" date="2019" name="Int. J. Syst. Evol. Microbiol.">
        <title>The Global Catalogue of Microorganisms (GCM) 10K type strain sequencing project: providing services to taxonomists for standard genome sequencing and annotation.</title>
        <authorList>
            <consortium name="The Broad Institute Genomics Platform"/>
            <consortium name="The Broad Institute Genome Sequencing Center for Infectious Disease"/>
            <person name="Wu L."/>
            <person name="Ma J."/>
        </authorList>
    </citation>
    <scope>NUCLEOTIDE SEQUENCE [LARGE SCALE GENOMIC DNA]</scope>
    <source>
        <strain evidence="3">JCM 17926</strain>
    </source>
</reference>